<dbReference type="EMBL" id="BN001307">
    <property type="protein sequence ID" value="CBF84436.1"/>
    <property type="molecule type" value="Genomic_DNA"/>
</dbReference>
<dbReference type="GO" id="GO:0003677">
    <property type="term" value="F:DNA binding"/>
    <property type="evidence" value="ECO:0007669"/>
    <property type="project" value="UniProtKB-KW"/>
</dbReference>
<dbReference type="VEuPathDB" id="FungiDB:AN9026"/>
<feature type="region of interest" description="Disordered" evidence="7">
    <location>
        <begin position="666"/>
        <end position="690"/>
    </location>
</feature>
<evidence type="ECO:0000256" key="3">
    <source>
        <dbReference type="ARBA" id="ARBA00023015"/>
    </source>
</evidence>
<dbReference type="OMA" id="FRAQKDI"/>
<keyword evidence="10" id="KW-1185">Reference proteome</keyword>
<keyword evidence="4" id="KW-0238">DNA-binding</keyword>
<evidence type="ECO:0000313" key="9">
    <source>
        <dbReference type="EMBL" id="CBF84436.1"/>
    </source>
</evidence>
<evidence type="ECO:0000313" key="10">
    <source>
        <dbReference type="Proteomes" id="UP000000560"/>
    </source>
</evidence>
<keyword evidence="5" id="KW-0804">Transcription</keyword>
<dbReference type="PROSITE" id="PS50048">
    <property type="entry name" value="ZN2_CY6_FUNGAL_2"/>
    <property type="match status" value="1"/>
</dbReference>
<comment type="subcellular location">
    <subcellularLocation>
        <location evidence="1">Nucleus</location>
    </subcellularLocation>
</comment>
<dbReference type="SUPFAM" id="SSF57701">
    <property type="entry name" value="Zn2/Cys6 DNA-binding domain"/>
    <property type="match status" value="1"/>
</dbReference>
<dbReference type="GO" id="GO:0005634">
    <property type="term" value="C:nucleus"/>
    <property type="evidence" value="ECO:0007669"/>
    <property type="project" value="UniProtKB-SubCell"/>
</dbReference>
<keyword evidence="2" id="KW-0479">Metal-binding</keyword>
<dbReference type="GO" id="GO:0000981">
    <property type="term" value="F:DNA-binding transcription factor activity, RNA polymerase II-specific"/>
    <property type="evidence" value="ECO:0007669"/>
    <property type="project" value="InterPro"/>
</dbReference>
<reference evidence="10" key="1">
    <citation type="journal article" date="2005" name="Nature">
        <title>Sequencing of Aspergillus nidulans and comparative analysis with A. fumigatus and A. oryzae.</title>
        <authorList>
            <person name="Galagan J.E."/>
            <person name="Calvo S.E."/>
            <person name="Cuomo C."/>
            <person name="Ma L.J."/>
            <person name="Wortman J.R."/>
            <person name="Batzoglou S."/>
            <person name="Lee S.I."/>
            <person name="Basturkmen M."/>
            <person name="Spevak C.C."/>
            <person name="Clutterbuck J."/>
            <person name="Kapitonov V."/>
            <person name="Jurka J."/>
            <person name="Scazzocchio C."/>
            <person name="Farman M."/>
            <person name="Butler J."/>
            <person name="Purcell S."/>
            <person name="Harris S."/>
            <person name="Braus G.H."/>
            <person name="Draht O."/>
            <person name="Busch S."/>
            <person name="D'Enfert C."/>
            <person name="Bouchier C."/>
            <person name="Goldman G.H."/>
            <person name="Bell-Pedersen D."/>
            <person name="Griffiths-Jones S."/>
            <person name="Doonan J.H."/>
            <person name="Yu J."/>
            <person name="Vienken K."/>
            <person name="Pain A."/>
            <person name="Freitag M."/>
            <person name="Selker E.U."/>
            <person name="Archer D.B."/>
            <person name="Penalva M.A."/>
            <person name="Oakley B.R."/>
            <person name="Momany M."/>
            <person name="Tanaka T."/>
            <person name="Kumagai T."/>
            <person name="Asai K."/>
            <person name="Machida M."/>
            <person name="Nierman W.C."/>
            <person name="Denning D.W."/>
            <person name="Caddick M."/>
            <person name="Hynes M."/>
            <person name="Paoletti M."/>
            <person name="Fischer R."/>
            <person name="Miller B."/>
            <person name="Dyer P."/>
            <person name="Sachs M.S."/>
            <person name="Osmani S.A."/>
            <person name="Birren B.W."/>
        </authorList>
    </citation>
    <scope>NUCLEOTIDE SEQUENCE [LARGE SCALE GENOMIC DNA]</scope>
    <source>
        <strain evidence="10">FGSC A4 / ATCC 38163 / CBS 112.46 / NRRL 194 / M139</strain>
    </source>
</reference>
<dbReference type="Pfam" id="PF04082">
    <property type="entry name" value="Fungal_trans"/>
    <property type="match status" value="1"/>
</dbReference>
<proteinExistence type="predicted"/>
<dbReference type="GO" id="GO:0008270">
    <property type="term" value="F:zinc ion binding"/>
    <property type="evidence" value="ECO:0007669"/>
    <property type="project" value="InterPro"/>
</dbReference>
<dbReference type="InterPro" id="IPR050613">
    <property type="entry name" value="Sec_Metabolite_Reg"/>
</dbReference>
<evidence type="ECO:0000256" key="6">
    <source>
        <dbReference type="ARBA" id="ARBA00023242"/>
    </source>
</evidence>
<dbReference type="KEGG" id="ani:ANIA_09026"/>
<dbReference type="PROSITE" id="PS00463">
    <property type="entry name" value="ZN2_CY6_FUNGAL_1"/>
    <property type="match status" value="1"/>
</dbReference>
<feature type="domain" description="Zn(2)-C6 fungal-type" evidence="8">
    <location>
        <begin position="39"/>
        <end position="66"/>
    </location>
</feature>
<feature type="compositionally biased region" description="Polar residues" evidence="7">
    <location>
        <begin position="631"/>
        <end position="650"/>
    </location>
</feature>
<dbReference type="SMART" id="SM00906">
    <property type="entry name" value="Fungal_trans"/>
    <property type="match status" value="1"/>
</dbReference>
<feature type="region of interest" description="Disordered" evidence="7">
    <location>
        <begin position="1"/>
        <end position="36"/>
    </location>
</feature>
<reference evidence="10" key="2">
    <citation type="journal article" date="2009" name="Fungal Genet. Biol.">
        <title>The 2008 update of the Aspergillus nidulans genome annotation: a community effort.</title>
        <authorList>
            <person name="Wortman J.R."/>
            <person name="Gilsenan J.M."/>
            <person name="Joardar V."/>
            <person name="Deegan J."/>
            <person name="Clutterbuck J."/>
            <person name="Andersen M.R."/>
            <person name="Archer D."/>
            <person name="Bencina M."/>
            <person name="Braus G."/>
            <person name="Coutinho P."/>
            <person name="von Dohren H."/>
            <person name="Doonan J."/>
            <person name="Driessen A.J."/>
            <person name="Durek P."/>
            <person name="Espeso E."/>
            <person name="Fekete E."/>
            <person name="Flipphi M."/>
            <person name="Estrada C.G."/>
            <person name="Geysens S."/>
            <person name="Goldman G."/>
            <person name="de Groot P.W."/>
            <person name="Hansen K."/>
            <person name="Harris S.D."/>
            <person name="Heinekamp T."/>
            <person name="Helmstaedt K."/>
            <person name="Henrissat B."/>
            <person name="Hofmann G."/>
            <person name="Homan T."/>
            <person name="Horio T."/>
            <person name="Horiuchi H."/>
            <person name="James S."/>
            <person name="Jones M."/>
            <person name="Karaffa L."/>
            <person name="Karanyi Z."/>
            <person name="Kato M."/>
            <person name="Keller N."/>
            <person name="Kelly D.E."/>
            <person name="Kiel J.A."/>
            <person name="Kim J.M."/>
            <person name="van der Klei I.J."/>
            <person name="Klis F.M."/>
            <person name="Kovalchuk A."/>
            <person name="Krasevec N."/>
            <person name="Kubicek C.P."/>
            <person name="Liu B."/>
            <person name="Maccabe A."/>
            <person name="Meyer V."/>
            <person name="Mirabito P."/>
            <person name="Miskei M."/>
            <person name="Mos M."/>
            <person name="Mullins J."/>
            <person name="Nelson D.R."/>
            <person name="Nielsen J."/>
            <person name="Oakley B.R."/>
            <person name="Osmani S.A."/>
            <person name="Pakula T."/>
            <person name="Paszewski A."/>
            <person name="Paulsen I."/>
            <person name="Pilsyk S."/>
            <person name="Pocsi I."/>
            <person name="Punt P.J."/>
            <person name="Ram A.F."/>
            <person name="Ren Q."/>
            <person name="Robellet X."/>
            <person name="Robson G."/>
            <person name="Seiboth B."/>
            <person name="van Solingen P."/>
            <person name="Specht T."/>
            <person name="Sun J."/>
            <person name="Taheri-Talesh N."/>
            <person name="Takeshita N."/>
            <person name="Ussery D."/>
            <person name="vanKuyk P.A."/>
            <person name="Visser H."/>
            <person name="van de Vondervoort P.J."/>
            <person name="de Vries R.P."/>
            <person name="Walton J."/>
            <person name="Xiang X."/>
            <person name="Xiong Y."/>
            <person name="Zeng A.P."/>
            <person name="Brandt B.W."/>
            <person name="Cornell M.J."/>
            <person name="van den Hondel C.A."/>
            <person name="Visser J."/>
            <person name="Oliver S.G."/>
            <person name="Turner G."/>
        </authorList>
    </citation>
    <scope>GENOME REANNOTATION</scope>
    <source>
        <strain evidence="10">FGSC A4 / ATCC 38163 / CBS 112.46 / NRRL 194 / M139</strain>
    </source>
</reference>
<sequence>MEPPSNSQTESAAGSPSISEETKRKHRKRRNGRTRVSKACANCARRKVKCDGAIPCMPCLLRSKSCQAKPVGDKRGHEQIGANSGIIWAKRFASQCTDSHYDHCGQPLSPASTAPSRPQSTLPGEAYDENVRLNAFLDSESSLASRDEWNSWLEAFCREVHPQYPFLHLPTLKYLYTQLPDPSGLSGEHVFQNEEQRCQVSLVLVCLAIGCYCKSSYSSNFKGSCPGGWGIYSTAIDVYGNMMKTATNPSTGLLFTQTIVLMLLSLAISQLHCQGCHQRDTLSSIPVVRGEFMRRLWCSVYALDRELSIQTEDEFMIKDINVDFALPMNLGDTWMTIHYDDNRSSSDLADLIQNEILKRPTMEIPCLRETTCYARAASKTREMLCDKDTNNHHENSPLLIESLERYISGAFRTIVLAFHAENCQASQPSTEKQEIEKKGWSLRTIRWGYLRLLISLKALKRSKESDLPDSQASRFTCLHLIEEILLALNSLPHEFPKYTFPILHYWNSVVSIGLEMVAEEPLLRQFYGGTILEAVISLREFYSKTWLSSQMSQNILRMSYAARSIFADEIAEREGFLDQPRGLSSQRNMTAGLKKVPFTTSTLSPESAMNNSLDETFGLSSTTGAPGDVSIDQTTGNHGRTTANHSQEQNLSHISPELYIENSNGQASFHSQGAPGVPETNNPHHAESDPHILYANGHLGSQEASIVHDELNSQQLYTNPDSPVAQDTSGPGIPLNLSNSLDVHNRPDRFGSTLANETTQTIMSDSHISPGDQSFEPCDSGLSNALDCGIPELGLDENHLFTLSDAGLSPL</sequence>
<dbReference type="GO" id="GO:0006351">
    <property type="term" value="P:DNA-templated transcription"/>
    <property type="evidence" value="ECO:0007669"/>
    <property type="project" value="InterPro"/>
</dbReference>
<feature type="compositionally biased region" description="Polar residues" evidence="7">
    <location>
        <begin position="1"/>
        <end position="19"/>
    </location>
</feature>
<dbReference type="HOGENOM" id="CLU_356790_0_0_1"/>
<dbReference type="InterPro" id="IPR036864">
    <property type="entry name" value="Zn2-C6_fun-type_DNA-bd_sf"/>
</dbReference>
<accession>C8VKX4</accession>
<organism evidence="9 10">
    <name type="scientific">Emericella nidulans (strain FGSC A4 / ATCC 38163 / CBS 112.46 / NRRL 194 / M139)</name>
    <name type="common">Aspergillus nidulans</name>
    <dbReference type="NCBI Taxonomy" id="227321"/>
    <lineage>
        <taxon>Eukaryota</taxon>
        <taxon>Fungi</taxon>
        <taxon>Dikarya</taxon>
        <taxon>Ascomycota</taxon>
        <taxon>Pezizomycotina</taxon>
        <taxon>Eurotiomycetes</taxon>
        <taxon>Eurotiomycetidae</taxon>
        <taxon>Eurotiales</taxon>
        <taxon>Aspergillaceae</taxon>
        <taxon>Aspergillus</taxon>
        <taxon>Aspergillus subgen. Nidulantes</taxon>
    </lineage>
</organism>
<dbReference type="AlphaFoldDB" id="C8VKX4"/>
<feature type="region of interest" description="Disordered" evidence="7">
    <location>
        <begin position="601"/>
        <end position="650"/>
    </location>
</feature>
<evidence type="ECO:0000256" key="5">
    <source>
        <dbReference type="ARBA" id="ARBA00023163"/>
    </source>
</evidence>
<evidence type="ECO:0000256" key="2">
    <source>
        <dbReference type="ARBA" id="ARBA00022723"/>
    </source>
</evidence>
<gene>
    <name evidence="9" type="ORF">ANIA_09026</name>
</gene>
<dbReference type="RefSeq" id="XP_050468588.1">
    <property type="nucleotide sequence ID" value="XM_050612699.1"/>
</dbReference>
<dbReference type="CDD" id="cd12148">
    <property type="entry name" value="fungal_TF_MHR"/>
    <property type="match status" value="1"/>
</dbReference>
<dbReference type="GeneID" id="2868246"/>
<dbReference type="InterPro" id="IPR007219">
    <property type="entry name" value="XnlR_reg_dom"/>
</dbReference>
<evidence type="ECO:0000259" key="8">
    <source>
        <dbReference type="PROSITE" id="PS50048"/>
    </source>
</evidence>
<keyword evidence="6" id="KW-0539">Nucleus</keyword>
<dbReference type="OrthoDB" id="3266505at2759"/>
<dbReference type="InParanoid" id="C8VKX4"/>
<evidence type="ECO:0000256" key="7">
    <source>
        <dbReference type="SAM" id="MobiDB-lite"/>
    </source>
</evidence>
<evidence type="ECO:0000256" key="1">
    <source>
        <dbReference type="ARBA" id="ARBA00004123"/>
    </source>
</evidence>
<dbReference type="Pfam" id="PF00172">
    <property type="entry name" value="Zn_clus"/>
    <property type="match status" value="1"/>
</dbReference>
<feature type="compositionally biased region" description="Basic residues" evidence="7">
    <location>
        <begin position="24"/>
        <end position="36"/>
    </location>
</feature>
<dbReference type="eggNOG" id="ENOG502SHHC">
    <property type="taxonomic scope" value="Eukaryota"/>
</dbReference>
<evidence type="ECO:0000256" key="4">
    <source>
        <dbReference type="ARBA" id="ARBA00023125"/>
    </source>
</evidence>
<dbReference type="SMART" id="SM00066">
    <property type="entry name" value="GAL4"/>
    <property type="match status" value="1"/>
</dbReference>
<keyword evidence="3" id="KW-0805">Transcription regulation</keyword>
<dbReference type="CDD" id="cd00067">
    <property type="entry name" value="GAL4"/>
    <property type="match status" value="1"/>
</dbReference>
<dbReference type="Gene3D" id="4.10.240.10">
    <property type="entry name" value="Zn(2)-C6 fungal-type DNA-binding domain"/>
    <property type="match status" value="1"/>
</dbReference>
<dbReference type="Proteomes" id="UP000000560">
    <property type="component" value="Chromosome VII"/>
</dbReference>
<dbReference type="InterPro" id="IPR001138">
    <property type="entry name" value="Zn2Cys6_DnaBD"/>
</dbReference>
<name>C8VKX4_EMENI</name>
<dbReference type="PANTHER" id="PTHR31001">
    <property type="entry name" value="UNCHARACTERIZED TRANSCRIPTIONAL REGULATORY PROTEIN"/>
    <property type="match status" value="1"/>
</dbReference>
<feature type="compositionally biased region" description="Polar residues" evidence="7">
    <location>
        <begin position="601"/>
        <end position="624"/>
    </location>
</feature>
<protein>
    <submittedName>
        <fullName evidence="9">Zn(II)2Cys6 transcription factor (Eurofung)</fullName>
    </submittedName>
</protein>
<dbReference type="STRING" id="227321.C8VKX4"/>
<dbReference type="PANTHER" id="PTHR31001:SF40">
    <property type="entry name" value="ZN(II)2CYS6 TRANSCRIPTION FACTOR (EUROFUNG)"/>
    <property type="match status" value="1"/>
</dbReference>